<feature type="region of interest" description="Disordered" evidence="2">
    <location>
        <begin position="83"/>
        <end position="161"/>
    </location>
</feature>
<dbReference type="InterPro" id="IPR009929">
    <property type="entry name" value="T3SS_YscO"/>
</dbReference>
<proteinExistence type="predicted"/>
<comment type="caution">
    <text evidence="3">The sequence shown here is derived from an EMBL/GenBank/DDBJ whole genome shotgun (WGS) entry which is preliminary data.</text>
</comment>
<gene>
    <name evidence="3" type="ORF">E9232_005817</name>
</gene>
<dbReference type="Gene3D" id="1.10.287.1700">
    <property type="match status" value="1"/>
</dbReference>
<evidence type="ECO:0000313" key="3">
    <source>
        <dbReference type="EMBL" id="MDR6293267.1"/>
    </source>
</evidence>
<feature type="compositionally biased region" description="Basic and acidic residues" evidence="2">
    <location>
        <begin position="94"/>
        <end position="106"/>
    </location>
</feature>
<dbReference type="RefSeq" id="WP_309800091.1">
    <property type="nucleotide sequence ID" value="NZ_JAVDPW010000011.1"/>
</dbReference>
<keyword evidence="3" id="KW-0282">Flagellum</keyword>
<keyword evidence="4" id="KW-1185">Reference proteome</keyword>
<dbReference type="EMBL" id="JAVDPW010000011">
    <property type="protein sequence ID" value="MDR6293267.1"/>
    <property type="molecule type" value="Genomic_DNA"/>
</dbReference>
<reference evidence="3 4" key="1">
    <citation type="submission" date="2023-07" db="EMBL/GenBank/DDBJ databases">
        <title>Sorghum-associated microbial communities from plants grown in Nebraska, USA.</title>
        <authorList>
            <person name="Schachtman D."/>
        </authorList>
    </citation>
    <scope>NUCLEOTIDE SEQUENCE [LARGE SCALE GENOMIC DNA]</scope>
    <source>
        <strain evidence="3 4">584</strain>
    </source>
</reference>
<evidence type="ECO:0000256" key="2">
    <source>
        <dbReference type="SAM" id="MobiDB-lite"/>
    </source>
</evidence>
<evidence type="ECO:0000313" key="4">
    <source>
        <dbReference type="Proteomes" id="UP001262410"/>
    </source>
</evidence>
<feature type="compositionally biased region" description="Basic and acidic residues" evidence="2">
    <location>
        <begin position="120"/>
        <end position="129"/>
    </location>
</feature>
<name>A0ABU1JXB6_9PROT</name>
<feature type="coiled-coil region" evidence="1">
    <location>
        <begin position="24"/>
        <end position="58"/>
    </location>
</feature>
<evidence type="ECO:0000256" key="1">
    <source>
        <dbReference type="SAM" id="Coils"/>
    </source>
</evidence>
<protein>
    <submittedName>
        <fullName evidence="3">Flagellar biosynthesis chaperone FliJ</fullName>
    </submittedName>
</protein>
<dbReference type="Proteomes" id="UP001262410">
    <property type="component" value="Unassembled WGS sequence"/>
</dbReference>
<keyword evidence="3" id="KW-0969">Cilium</keyword>
<dbReference type="Pfam" id="PF07321">
    <property type="entry name" value="YscO"/>
    <property type="match status" value="1"/>
</dbReference>
<sequence length="161" mass="18112">MKPDPLDRLRRLRHDRERLAIEALGRERAELAAAEARERQAEADRAAYERDRAEQEARLYSAALEQPMRADALERLGDRVSGLAAGSRRQAATVRERQGETARAEADTAAARQGWRGRRRDADRLDQLADRQGAARRKATEIRDDLAVEDEASMAPRGGRT</sequence>
<accession>A0ABU1JXB6</accession>
<keyword evidence="1" id="KW-0175">Coiled coil</keyword>
<keyword evidence="3" id="KW-0966">Cell projection</keyword>
<dbReference type="InterPro" id="IPR053716">
    <property type="entry name" value="Flag_assembly_chemotaxis_eff"/>
</dbReference>
<organism evidence="3 4">
    <name type="scientific">Inquilinus ginsengisoli</name>
    <dbReference type="NCBI Taxonomy" id="363840"/>
    <lineage>
        <taxon>Bacteria</taxon>
        <taxon>Pseudomonadati</taxon>
        <taxon>Pseudomonadota</taxon>
        <taxon>Alphaproteobacteria</taxon>
        <taxon>Rhodospirillales</taxon>
        <taxon>Rhodospirillaceae</taxon>
        <taxon>Inquilinus</taxon>
    </lineage>
</organism>